<feature type="transmembrane region" description="Helical" evidence="1">
    <location>
        <begin position="125"/>
        <end position="147"/>
    </location>
</feature>
<feature type="transmembrane region" description="Helical" evidence="1">
    <location>
        <begin position="20"/>
        <end position="43"/>
    </location>
</feature>
<sequence length="226" mass="24208">MSAFRSFLCVQWDLVCNRRALATLSMFLFGAGLLAGHFLSVLVSHRILPNSPKWLLARGKIGQVEQLLVAIAHTNGKQVDFLYAEKLRASLTRMSGCGRGRSASVASLQYLARLPWAQSSARRRAAVVLVVGLLTGVVSLSQVYLAISMAGNAYLHLLLMSCAELSACVAPLAMLERAGCGLVVFCGCLAGVAACIAHLVLAGTDASLIWAKSGPSYSYHRKKKKE</sequence>
<accession>A0AAQ4F2Y9</accession>
<feature type="transmembrane region" description="Helical" evidence="1">
    <location>
        <begin position="153"/>
        <end position="175"/>
    </location>
</feature>
<keyword evidence="1" id="KW-0472">Membrane</keyword>
<keyword evidence="1" id="KW-1133">Transmembrane helix</keyword>
<keyword evidence="1" id="KW-0812">Transmembrane</keyword>
<dbReference type="AlphaFoldDB" id="A0AAQ4F2Y9"/>
<name>A0AAQ4F2Y9_AMBAM</name>
<dbReference type="Gene3D" id="1.20.1250.20">
    <property type="entry name" value="MFS general substrate transporter like domains"/>
    <property type="match status" value="1"/>
</dbReference>
<feature type="transmembrane region" description="Helical" evidence="1">
    <location>
        <begin position="182"/>
        <end position="201"/>
    </location>
</feature>
<reference evidence="2 3" key="1">
    <citation type="journal article" date="2023" name="Arcadia Sci">
        <title>De novo assembly of a long-read Amblyomma americanum tick genome.</title>
        <authorList>
            <person name="Chou S."/>
            <person name="Poskanzer K.E."/>
            <person name="Rollins M."/>
            <person name="Thuy-Boun P.S."/>
        </authorList>
    </citation>
    <scope>NUCLEOTIDE SEQUENCE [LARGE SCALE GENOMIC DNA]</scope>
    <source>
        <strain evidence="2">F_SG_1</strain>
        <tissue evidence="2">Salivary glands</tissue>
    </source>
</reference>
<organism evidence="2 3">
    <name type="scientific">Amblyomma americanum</name>
    <name type="common">Lone star tick</name>
    <dbReference type="NCBI Taxonomy" id="6943"/>
    <lineage>
        <taxon>Eukaryota</taxon>
        <taxon>Metazoa</taxon>
        <taxon>Ecdysozoa</taxon>
        <taxon>Arthropoda</taxon>
        <taxon>Chelicerata</taxon>
        <taxon>Arachnida</taxon>
        <taxon>Acari</taxon>
        <taxon>Parasitiformes</taxon>
        <taxon>Ixodida</taxon>
        <taxon>Ixodoidea</taxon>
        <taxon>Ixodidae</taxon>
        <taxon>Amblyomminae</taxon>
        <taxon>Amblyomma</taxon>
    </lineage>
</organism>
<protein>
    <submittedName>
        <fullName evidence="2">Uncharacterized protein</fullName>
    </submittedName>
</protein>
<dbReference type="InterPro" id="IPR036259">
    <property type="entry name" value="MFS_trans_sf"/>
</dbReference>
<evidence type="ECO:0000256" key="1">
    <source>
        <dbReference type="SAM" id="Phobius"/>
    </source>
</evidence>
<gene>
    <name evidence="2" type="ORF">V5799_017155</name>
</gene>
<dbReference type="Proteomes" id="UP001321473">
    <property type="component" value="Unassembled WGS sequence"/>
</dbReference>
<proteinExistence type="predicted"/>
<evidence type="ECO:0000313" key="2">
    <source>
        <dbReference type="EMBL" id="KAK8781504.1"/>
    </source>
</evidence>
<dbReference type="EMBL" id="JARKHS020007643">
    <property type="protein sequence ID" value="KAK8781504.1"/>
    <property type="molecule type" value="Genomic_DNA"/>
</dbReference>
<keyword evidence="3" id="KW-1185">Reference proteome</keyword>
<evidence type="ECO:0000313" key="3">
    <source>
        <dbReference type="Proteomes" id="UP001321473"/>
    </source>
</evidence>
<comment type="caution">
    <text evidence="2">The sequence shown here is derived from an EMBL/GenBank/DDBJ whole genome shotgun (WGS) entry which is preliminary data.</text>
</comment>